<sequence>MRTDGKPNSKSSWPKVVARKWLNINSGGEEFHSDDRTKAFLHLSERRKGCSDDARSVVVPEELSEDWLMGVSNEIKRPGFDLLTAPTPVTNRLDHSLRMFLGTWNVGGKPPHDGLNMGDWLGTTAQADIYVLGFQEIVPLNAGNVLGPEDCAPAAKWLSLIGQALNGEPNNSSCHNNVVSPMLKQSPDLNDQQQQQQMSPNPRVSFSDLMSLEDELDQEGFERFLSLRSISYSSEEGSPSPASESATHTRTVQHQYRMVASKQMVGIFLCVWVREDLCQHISSLKVSCVGRGIMGYLGNKGSISISMSLYQTTICFVCTHLTSGEKKGDETRRNMDVVEILKRTRFCHPCRLPGKPVPPESILDHDKVIWLGDLNYRLASVCDETFELLKMKDWQALLEKDQLRIEQKAGRVFNGWDEGKIYFAPTYKYFANSDNYVVQTSTPKAKQRTPAWCDRILWKGEGLKQMCYVRGESKFSDHRPVYSLFTVQVDNAANKQKPTPIICSNTPEPSTADKLLSQTFVLSAKEALMFLTRAHNCIQKTSRFSVTPQQVTSQ</sequence>
<comment type="similarity">
    <text evidence="1">Belongs to the inositol polyphosphate 5-phosphatase family.</text>
</comment>
<evidence type="ECO:0000256" key="3">
    <source>
        <dbReference type="SAM" id="MobiDB-lite"/>
    </source>
</evidence>
<dbReference type="InterPro" id="IPR000300">
    <property type="entry name" value="IPPc"/>
</dbReference>
<dbReference type="EMBL" id="JBFOLK010000010">
    <property type="protein sequence ID" value="KAL2481509.1"/>
    <property type="molecule type" value="Genomic_DNA"/>
</dbReference>
<proteinExistence type="inferred from homology"/>
<dbReference type="InterPro" id="IPR045849">
    <property type="entry name" value="IP5P_plant"/>
</dbReference>
<evidence type="ECO:0000259" key="4">
    <source>
        <dbReference type="SMART" id="SM00128"/>
    </source>
</evidence>
<protein>
    <submittedName>
        <fullName evidence="5">DNAse I-like superfamily protein</fullName>
    </submittedName>
</protein>
<dbReference type="PANTHER" id="PTHR45666">
    <property type="entry name" value="TYPE IV INOSITOL POLYPHOSPHATE 5-PHOSPHATASE 9"/>
    <property type="match status" value="1"/>
</dbReference>
<keyword evidence="6" id="KW-1185">Reference proteome</keyword>
<reference evidence="6" key="1">
    <citation type="submission" date="2024-07" db="EMBL/GenBank/DDBJ databases">
        <title>Two chromosome-level genome assemblies of Korean endemic species Abeliophyllum distichum and Forsythia ovata (Oleaceae).</title>
        <authorList>
            <person name="Jang H."/>
        </authorList>
    </citation>
    <scope>NUCLEOTIDE SEQUENCE [LARGE SCALE GENOMIC DNA]</scope>
</reference>
<accession>A0ABD1R2S2</accession>
<feature type="domain" description="Inositol polyphosphate-related phosphatase" evidence="4">
    <location>
        <begin position="95"/>
        <end position="494"/>
    </location>
</feature>
<dbReference type="Gene3D" id="3.60.10.10">
    <property type="entry name" value="Endonuclease/exonuclease/phosphatase"/>
    <property type="match status" value="1"/>
</dbReference>
<gene>
    <name evidence="5" type="ORF">Adt_34475</name>
</gene>
<name>A0ABD1R2S2_9LAMI</name>
<dbReference type="SMART" id="SM00128">
    <property type="entry name" value="IPPc"/>
    <property type="match status" value="1"/>
</dbReference>
<evidence type="ECO:0000256" key="1">
    <source>
        <dbReference type="ARBA" id="ARBA00010768"/>
    </source>
</evidence>
<organism evidence="5 6">
    <name type="scientific">Abeliophyllum distichum</name>
    <dbReference type="NCBI Taxonomy" id="126358"/>
    <lineage>
        <taxon>Eukaryota</taxon>
        <taxon>Viridiplantae</taxon>
        <taxon>Streptophyta</taxon>
        <taxon>Embryophyta</taxon>
        <taxon>Tracheophyta</taxon>
        <taxon>Spermatophyta</taxon>
        <taxon>Magnoliopsida</taxon>
        <taxon>eudicotyledons</taxon>
        <taxon>Gunneridae</taxon>
        <taxon>Pentapetalae</taxon>
        <taxon>asterids</taxon>
        <taxon>lamiids</taxon>
        <taxon>Lamiales</taxon>
        <taxon>Oleaceae</taxon>
        <taxon>Forsythieae</taxon>
        <taxon>Abeliophyllum</taxon>
    </lineage>
</organism>
<feature type="region of interest" description="Disordered" evidence="3">
    <location>
        <begin position="172"/>
        <end position="205"/>
    </location>
</feature>
<dbReference type="AlphaFoldDB" id="A0ABD1R2S2"/>
<dbReference type="SUPFAM" id="SSF56219">
    <property type="entry name" value="DNase I-like"/>
    <property type="match status" value="1"/>
</dbReference>
<evidence type="ECO:0000313" key="5">
    <source>
        <dbReference type="EMBL" id="KAL2481509.1"/>
    </source>
</evidence>
<keyword evidence="2" id="KW-0378">Hydrolase</keyword>
<dbReference type="InterPro" id="IPR036691">
    <property type="entry name" value="Endo/exonu/phosph_ase_sf"/>
</dbReference>
<evidence type="ECO:0000256" key="2">
    <source>
        <dbReference type="ARBA" id="ARBA00022801"/>
    </source>
</evidence>
<evidence type="ECO:0000313" key="6">
    <source>
        <dbReference type="Proteomes" id="UP001604336"/>
    </source>
</evidence>
<dbReference type="PANTHER" id="PTHR45666:SF15">
    <property type="entry name" value="TYPE I INOSITOL POLYPHOSPHATE 5-PHOSPHATASE 8"/>
    <property type="match status" value="1"/>
</dbReference>
<dbReference type="Pfam" id="PF22669">
    <property type="entry name" value="Exo_endo_phos2"/>
    <property type="match status" value="2"/>
</dbReference>
<dbReference type="GO" id="GO:0016787">
    <property type="term" value="F:hydrolase activity"/>
    <property type="evidence" value="ECO:0007669"/>
    <property type="project" value="UniProtKB-KW"/>
</dbReference>
<comment type="caution">
    <text evidence="5">The sequence shown here is derived from an EMBL/GenBank/DDBJ whole genome shotgun (WGS) entry which is preliminary data.</text>
</comment>
<dbReference type="Proteomes" id="UP001604336">
    <property type="component" value="Unassembled WGS sequence"/>
</dbReference>